<dbReference type="EMBL" id="JANBPW010001252">
    <property type="protein sequence ID" value="KAJ1945368.1"/>
    <property type="molecule type" value="Genomic_DNA"/>
</dbReference>
<name>A0ACC1JBB3_9FUNG</name>
<dbReference type="Proteomes" id="UP001150603">
    <property type="component" value="Unassembled WGS sequence"/>
</dbReference>
<feature type="non-terminal residue" evidence="1">
    <location>
        <position position="100"/>
    </location>
</feature>
<accession>A0ACC1JBB3</accession>
<reference evidence="1" key="1">
    <citation type="submission" date="2022-07" db="EMBL/GenBank/DDBJ databases">
        <title>Phylogenomic reconstructions and comparative analyses of Kickxellomycotina fungi.</title>
        <authorList>
            <person name="Reynolds N.K."/>
            <person name="Stajich J.E."/>
            <person name="Barry K."/>
            <person name="Grigoriev I.V."/>
            <person name="Crous P."/>
            <person name="Smith M.E."/>
        </authorList>
    </citation>
    <scope>NUCLEOTIDE SEQUENCE</scope>
    <source>
        <strain evidence="1">NRRL 5244</strain>
    </source>
</reference>
<gene>
    <name evidence="1" type="ORF">FBU59_002326</name>
</gene>
<sequence>MSKSNISVAIEEGEIIIPQSGPERDVITKRLLRKLDMRLVTYMSLLYLFNTLDRGNIGNARLGGLEKDTHLTGNDFYNVLSFFYFGYCISQVPNMFLLKK</sequence>
<proteinExistence type="predicted"/>
<organism evidence="1 2">
    <name type="scientific">Linderina macrospora</name>
    <dbReference type="NCBI Taxonomy" id="4868"/>
    <lineage>
        <taxon>Eukaryota</taxon>
        <taxon>Fungi</taxon>
        <taxon>Fungi incertae sedis</taxon>
        <taxon>Zoopagomycota</taxon>
        <taxon>Kickxellomycotina</taxon>
        <taxon>Kickxellomycetes</taxon>
        <taxon>Kickxellales</taxon>
        <taxon>Kickxellaceae</taxon>
        <taxon>Linderina</taxon>
    </lineage>
</organism>
<keyword evidence="2" id="KW-1185">Reference proteome</keyword>
<evidence type="ECO:0000313" key="1">
    <source>
        <dbReference type="EMBL" id="KAJ1945368.1"/>
    </source>
</evidence>
<evidence type="ECO:0000313" key="2">
    <source>
        <dbReference type="Proteomes" id="UP001150603"/>
    </source>
</evidence>
<protein>
    <submittedName>
        <fullName evidence="1">Uncharacterized protein</fullName>
    </submittedName>
</protein>
<comment type="caution">
    <text evidence="1">The sequence shown here is derived from an EMBL/GenBank/DDBJ whole genome shotgun (WGS) entry which is preliminary data.</text>
</comment>